<reference evidence="2 3" key="1">
    <citation type="submission" date="2016-01" db="EMBL/GenBank/DDBJ databases">
        <title>The draft genome sequence of Aquimarina sp. RZW4-3-2.</title>
        <authorList>
            <person name="Wang Y."/>
        </authorList>
    </citation>
    <scope>NUCLEOTIDE SEQUENCE [LARGE SCALE GENOMIC DNA]</scope>
    <source>
        <strain evidence="2 3">RZW4-3-2</strain>
    </source>
</reference>
<name>A0A162CNL6_9FLAO</name>
<evidence type="ECO:0000313" key="3">
    <source>
        <dbReference type="Proteomes" id="UP000076715"/>
    </source>
</evidence>
<evidence type="ECO:0000256" key="1">
    <source>
        <dbReference type="SAM" id="Phobius"/>
    </source>
</evidence>
<dbReference type="OrthoDB" id="672524at2"/>
<protein>
    <recommendedName>
        <fullName evidence="4">DUF2975 domain-containing protein</fullName>
    </recommendedName>
</protein>
<dbReference type="Proteomes" id="UP000076715">
    <property type="component" value="Unassembled WGS sequence"/>
</dbReference>
<keyword evidence="1" id="KW-0812">Transmembrane</keyword>
<dbReference type="InterPro" id="IPR021354">
    <property type="entry name" value="DUF2975"/>
</dbReference>
<sequence length="174" mass="20617">MKNNTTLLRVITYVVLISTTSILINDIQEFNFEQFKSFASWSKSVNKNENWFTSKNAIMWSYYIIITALFFWRGYLIYGFTHFVSILKEIEKENYFSQKNINYFKKIGNVFITYTINVLVLQFLLSVIQGASFNFFKELKNEFTFLIPCGLAFYLLAEIFKRAKTLKEENDLTI</sequence>
<proteinExistence type="predicted"/>
<dbReference type="Pfam" id="PF11188">
    <property type="entry name" value="DUF2975"/>
    <property type="match status" value="1"/>
</dbReference>
<keyword evidence="1" id="KW-1133">Transmembrane helix</keyword>
<organism evidence="2 3">
    <name type="scientific">Aquimarina aggregata</name>
    <dbReference type="NCBI Taxonomy" id="1642818"/>
    <lineage>
        <taxon>Bacteria</taxon>
        <taxon>Pseudomonadati</taxon>
        <taxon>Bacteroidota</taxon>
        <taxon>Flavobacteriia</taxon>
        <taxon>Flavobacteriales</taxon>
        <taxon>Flavobacteriaceae</taxon>
        <taxon>Aquimarina</taxon>
    </lineage>
</organism>
<feature type="transmembrane region" description="Helical" evidence="1">
    <location>
        <begin position="60"/>
        <end position="87"/>
    </location>
</feature>
<evidence type="ECO:0008006" key="4">
    <source>
        <dbReference type="Google" id="ProtNLM"/>
    </source>
</evidence>
<feature type="transmembrane region" description="Helical" evidence="1">
    <location>
        <begin position="7"/>
        <end position="24"/>
    </location>
</feature>
<evidence type="ECO:0000313" key="2">
    <source>
        <dbReference type="EMBL" id="KZS39834.1"/>
    </source>
</evidence>
<dbReference type="EMBL" id="LQRT01000024">
    <property type="protein sequence ID" value="KZS39834.1"/>
    <property type="molecule type" value="Genomic_DNA"/>
</dbReference>
<accession>A0A162CNL6</accession>
<feature type="transmembrane region" description="Helical" evidence="1">
    <location>
        <begin position="107"/>
        <end position="131"/>
    </location>
</feature>
<feature type="transmembrane region" description="Helical" evidence="1">
    <location>
        <begin position="143"/>
        <end position="160"/>
    </location>
</feature>
<gene>
    <name evidence="2" type="ORF">AWE51_09305</name>
</gene>
<dbReference type="AlphaFoldDB" id="A0A162CNL6"/>
<keyword evidence="1" id="KW-0472">Membrane</keyword>
<keyword evidence="3" id="KW-1185">Reference proteome</keyword>
<comment type="caution">
    <text evidence="2">The sequence shown here is derived from an EMBL/GenBank/DDBJ whole genome shotgun (WGS) entry which is preliminary data.</text>
</comment>
<dbReference type="RefSeq" id="WP_066315738.1">
    <property type="nucleotide sequence ID" value="NZ_LQRT01000024.1"/>
</dbReference>
<dbReference type="STRING" id="1642818.AWE51_09305"/>